<feature type="region of interest" description="Disordered" evidence="2">
    <location>
        <begin position="158"/>
        <end position="284"/>
    </location>
</feature>
<feature type="compositionally biased region" description="Low complexity" evidence="2">
    <location>
        <begin position="195"/>
        <end position="206"/>
    </location>
</feature>
<dbReference type="GO" id="GO:0003723">
    <property type="term" value="F:RNA binding"/>
    <property type="evidence" value="ECO:0007669"/>
    <property type="project" value="UniProtKB-UniRule"/>
</dbReference>
<organism evidence="5 6">
    <name type="scientific">Ridgeia piscesae</name>
    <name type="common">Tubeworm</name>
    <dbReference type="NCBI Taxonomy" id="27915"/>
    <lineage>
        <taxon>Eukaryota</taxon>
        <taxon>Metazoa</taxon>
        <taxon>Spiralia</taxon>
        <taxon>Lophotrochozoa</taxon>
        <taxon>Annelida</taxon>
        <taxon>Polychaeta</taxon>
        <taxon>Sedentaria</taxon>
        <taxon>Canalipalpata</taxon>
        <taxon>Sabellida</taxon>
        <taxon>Siboglinidae</taxon>
        <taxon>Ridgeia</taxon>
    </lineage>
</organism>
<gene>
    <name evidence="5" type="ORF">NP493_383g02007</name>
</gene>
<feature type="transmembrane region" description="Helical" evidence="3">
    <location>
        <begin position="6"/>
        <end position="23"/>
    </location>
</feature>
<feature type="compositionally biased region" description="Polar residues" evidence="2">
    <location>
        <begin position="207"/>
        <end position="229"/>
    </location>
</feature>
<evidence type="ECO:0000256" key="2">
    <source>
        <dbReference type="SAM" id="MobiDB-lite"/>
    </source>
</evidence>
<dbReference type="Proteomes" id="UP001209878">
    <property type="component" value="Unassembled WGS sequence"/>
</dbReference>
<dbReference type="CDD" id="cd22395">
    <property type="entry name" value="KH-I_AKAP1"/>
    <property type="match status" value="1"/>
</dbReference>
<dbReference type="InterPro" id="IPR047367">
    <property type="entry name" value="Tudor_AKAP1"/>
</dbReference>
<dbReference type="InterPro" id="IPR002999">
    <property type="entry name" value="Tudor"/>
</dbReference>
<dbReference type="SMART" id="SM00333">
    <property type="entry name" value="TUDOR"/>
    <property type="match status" value="1"/>
</dbReference>
<dbReference type="PANTHER" id="PTHR22948:SF65">
    <property type="entry name" value="A-KINASE ANCHORING PROTEIN 1"/>
    <property type="match status" value="1"/>
</dbReference>
<dbReference type="PANTHER" id="PTHR22948">
    <property type="entry name" value="TUDOR DOMAIN CONTAINING PROTEIN"/>
    <property type="match status" value="1"/>
</dbReference>
<dbReference type="InterPro" id="IPR004088">
    <property type="entry name" value="KH_dom_type_1"/>
</dbReference>
<keyword evidence="3" id="KW-0472">Membrane</keyword>
<name>A0AAD9L377_RIDPI</name>
<keyword evidence="6" id="KW-1185">Reference proteome</keyword>
<comment type="caution">
    <text evidence="5">The sequence shown here is derived from an EMBL/GenBank/DDBJ whole genome shotgun (WGS) entry which is preliminary data.</text>
</comment>
<keyword evidence="1" id="KW-0694">RNA-binding</keyword>
<reference evidence="5" key="1">
    <citation type="journal article" date="2023" name="Mol. Biol. Evol.">
        <title>Third-Generation Sequencing Reveals the Adaptive Role of the Epigenome in Three Deep-Sea Polychaetes.</title>
        <authorList>
            <person name="Perez M."/>
            <person name="Aroh O."/>
            <person name="Sun Y."/>
            <person name="Lan Y."/>
            <person name="Juniper S.K."/>
            <person name="Young C.R."/>
            <person name="Angers B."/>
            <person name="Qian P.Y."/>
        </authorList>
    </citation>
    <scope>NUCLEOTIDE SEQUENCE</scope>
    <source>
        <strain evidence="5">R07B-5</strain>
    </source>
</reference>
<evidence type="ECO:0000256" key="1">
    <source>
        <dbReference type="PROSITE-ProRule" id="PRU00117"/>
    </source>
</evidence>
<dbReference type="Gene3D" id="2.40.50.90">
    <property type="match status" value="1"/>
</dbReference>
<dbReference type="Pfam" id="PF00013">
    <property type="entry name" value="KH_1"/>
    <property type="match status" value="1"/>
</dbReference>
<dbReference type="InterPro" id="IPR035437">
    <property type="entry name" value="SNase_OB-fold_sf"/>
</dbReference>
<dbReference type="InterPro" id="IPR036612">
    <property type="entry name" value="KH_dom_type_1_sf"/>
</dbReference>
<sequence>MATRVMILVFIPTLAALFGLFWFRRKKRPPCISDSSRSEGKRSHDLGTDNTVSDKIDISNSLGDTPVAERPIESVEVSSTKPEGAAVVRETHCREVASPQKRVSDSNSKKQQSTRKRQILADAVPQTNGLEKDITETAVEELVAPPINVEELNSSRVCHQMAAQSSDEADLDNESVSQPGSPNVEAEVSEVTSRAAANGNAASSGSTTPSVDSPVEKTSLSGSNGFSSDAHSEVSADSGRGSMVDGVVIEGNTTPKQKQKQRQSSPQQQTPVPSSGGRTTRRRNHIVYEFDFPSELCGRLIGRNGKNINILKDRSGVEITIKRKPYTKELQVVCLEGTQKQIDAALEQVKKRFPPSQFPQINFTAINSATVECPVLPPEIMQLSLPEGVTIDVIVSSVVAPNHVFVQQPTHAMYPLLDRQNQCMLLCYNQDGIVPQLPRPLEVGVICAAPMFRGWYRAQIVQTYPDTDECDIKFVDFGGYMSVHGSILRQIRSDFTTLPFQAVECYLANLAPPKDMETFQPEAAAVLEELVHSQPLQLEVTAHEEDGVPYINLFLISRDQV</sequence>
<keyword evidence="3" id="KW-1133">Transmembrane helix</keyword>
<dbReference type="Gene3D" id="2.30.30.140">
    <property type="match status" value="1"/>
</dbReference>
<feature type="region of interest" description="Disordered" evidence="2">
    <location>
        <begin position="31"/>
        <end position="55"/>
    </location>
</feature>
<dbReference type="PROSITE" id="PS50084">
    <property type="entry name" value="KH_TYPE_1"/>
    <property type="match status" value="1"/>
</dbReference>
<evidence type="ECO:0000259" key="4">
    <source>
        <dbReference type="PROSITE" id="PS50304"/>
    </source>
</evidence>
<feature type="compositionally biased region" description="Low complexity" evidence="2">
    <location>
        <begin position="262"/>
        <end position="275"/>
    </location>
</feature>
<evidence type="ECO:0000313" key="6">
    <source>
        <dbReference type="Proteomes" id="UP001209878"/>
    </source>
</evidence>
<dbReference type="InterPro" id="IPR004087">
    <property type="entry name" value="KH_dom"/>
</dbReference>
<dbReference type="SUPFAM" id="SSF63748">
    <property type="entry name" value="Tudor/PWWP/MBT"/>
    <property type="match status" value="1"/>
</dbReference>
<dbReference type="AlphaFoldDB" id="A0AAD9L377"/>
<proteinExistence type="predicted"/>
<evidence type="ECO:0000313" key="5">
    <source>
        <dbReference type="EMBL" id="KAK2181740.1"/>
    </source>
</evidence>
<accession>A0AAD9L377</accession>
<dbReference type="CDD" id="cd20407">
    <property type="entry name" value="Tudor_AKAP1"/>
    <property type="match status" value="1"/>
</dbReference>
<dbReference type="Gene3D" id="3.30.1370.10">
    <property type="entry name" value="K Homology domain, type 1"/>
    <property type="match status" value="1"/>
</dbReference>
<keyword evidence="3" id="KW-0812">Transmembrane</keyword>
<protein>
    <recommendedName>
        <fullName evidence="4">Tudor domain-containing protein</fullName>
    </recommendedName>
</protein>
<dbReference type="InterPro" id="IPR050621">
    <property type="entry name" value="Tudor_domain_containing"/>
</dbReference>
<dbReference type="SUPFAM" id="SSF54791">
    <property type="entry name" value="Eukaryotic type KH-domain (KH-domain type I)"/>
    <property type="match status" value="1"/>
</dbReference>
<dbReference type="PROSITE" id="PS50304">
    <property type="entry name" value="TUDOR"/>
    <property type="match status" value="1"/>
</dbReference>
<feature type="domain" description="Tudor" evidence="4">
    <location>
        <begin position="440"/>
        <end position="498"/>
    </location>
</feature>
<feature type="region of interest" description="Disordered" evidence="2">
    <location>
        <begin position="75"/>
        <end position="120"/>
    </location>
</feature>
<dbReference type="GO" id="GO:0005739">
    <property type="term" value="C:mitochondrion"/>
    <property type="evidence" value="ECO:0007669"/>
    <property type="project" value="UniProtKB-ARBA"/>
</dbReference>
<dbReference type="EMBL" id="JAODUO010000383">
    <property type="protein sequence ID" value="KAK2181740.1"/>
    <property type="molecule type" value="Genomic_DNA"/>
</dbReference>
<dbReference type="InterPro" id="IPR047368">
    <property type="entry name" value="KH-I_AKAP1"/>
</dbReference>
<dbReference type="Pfam" id="PF00567">
    <property type="entry name" value="TUDOR"/>
    <property type="match status" value="1"/>
</dbReference>
<feature type="compositionally biased region" description="Basic and acidic residues" evidence="2">
    <location>
        <begin position="36"/>
        <end position="55"/>
    </location>
</feature>
<evidence type="ECO:0000256" key="3">
    <source>
        <dbReference type="SAM" id="Phobius"/>
    </source>
</evidence>
<dbReference type="SMART" id="SM00322">
    <property type="entry name" value="KH"/>
    <property type="match status" value="1"/>
</dbReference>